<sequence length="46" mass="5320">MSKKNIIYGNIPRQGKTARQEIEKQITMEDIDNALKESSKQILDRS</sequence>
<name>A0A1H7IBT8_9EURY</name>
<accession>A0A1H7IBT8</accession>
<protein>
    <submittedName>
        <fullName evidence="1">Uncharacterized protein</fullName>
    </submittedName>
</protein>
<dbReference type="Proteomes" id="UP000199506">
    <property type="component" value="Unassembled WGS sequence"/>
</dbReference>
<proteinExistence type="predicted"/>
<evidence type="ECO:0000313" key="1">
    <source>
        <dbReference type="EMBL" id="SEK58075.1"/>
    </source>
</evidence>
<dbReference type="EMBL" id="FOAK01000003">
    <property type="protein sequence ID" value="SEK58075.1"/>
    <property type="molecule type" value="Genomic_DNA"/>
</dbReference>
<reference evidence="1 2" key="1">
    <citation type="submission" date="2016-10" db="EMBL/GenBank/DDBJ databases">
        <authorList>
            <person name="de Groot N.N."/>
        </authorList>
    </citation>
    <scope>NUCLEOTIDE SEQUENCE [LARGE SCALE GENOMIC DNA]</scope>
    <source>
        <strain evidence="1 2">DSM 11978</strain>
    </source>
</reference>
<dbReference type="AlphaFoldDB" id="A0A1H7IBT8"/>
<dbReference type="RefSeq" id="WP_180365857.1">
    <property type="nucleotide sequence ID" value="NZ_FOAK01000003.1"/>
</dbReference>
<gene>
    <name evidence="1" type="ORF">SAMN05216439_1158</name>
</gene>
<dbReference type="STRING" id="190974.SAMN05216439_1158"/>
<evidence type="ECO:0000313" key="2">
    <source>
        <dbReference type="Proteomes" id="UP000199506"/>
    </source>
</evidence>
<organism evidence="1 2">
    <name type="scientific">Methanobrevibacter gottschalkii</name>
    <dbReference type="NCBI Taxonomy" id="190974"/>
    <lineage>
        <taxon>Archaea</taxon>
        <taxon>Methanobacteriati</taxon>
        <taxon>Methanobacteriota</taxon>
        <taxon>Methanomada group</taxon>
        <taxon>Methanobacteria</taxon>
        <taxon>Methanobacteriales</taxon>
        <taxon>Methanobacteriaceae</taxon>
        <taxon>Methanobrevibacter</taxon>
    </lineage>
</organism>